<name>A0A6M3L0X3_9ZZZZ</name>
<dbReference type="AlphaFoldDB" id="A0A6M3L0X3"/>
<protein>
    <submittedName>
        <fullName evidence="1">Uncharacterized protein</fullName>
    </submittedName>
</protein>
<organism evidence="1">
    <name type="scientific">viral metagenome</name>
    <dbReference type="NCBI Taxonomy" id="1070528"/>
    <lineage>
        <taxon>unclassified sequences</taxon>
        <taxon>metagenomes</taxon>
        <taxon>organismal metagenomes</taxon>
    </lineage>
</organism>
<sequence length="134" mass="15492">MSDKGDWASEPSDGASVAWRRVILEQVPLAMRSTLAGYGMATDDIEVRADWLGELLAVQVKDFILAQTLEEHKATYPSDWWQALKERWFPKWALRRWPVRHTTVELKAQALYPSLVLPKEPHVFRSMLMVDERA</sequence>
<evidence type="ECO:0000313" key="1">
    <source>
        <dbReference type="EMBL" id="QJA87028.1"/>
    </source>
</evidence>
<reference evidence="1" key="1">
    <citation type="submission" date="2020-03" db="EMBL/GenBank/DDBJ databases">
        <title>The deep terrestrial virosphere.</title>
        <authorList>
            <person name="Holmfeldt K."/>
            <person name="Nilsson E."/>
            <person name="Simone D."/>
            <person name="Lopez-Fernandez M."/>
            <person name="Wu X."/>
            <person name="de Brujin I."/>
            <person name="Lundin D."/>
            <person name="Andersson A."/>
            <person name="Bertilsson S."/>
            <person name="Dopson M."/>
        </authorList>
    </citation>
    <scope>NUCLEOTIDE SEQUENCE</scope>
    <source>
        <strain evidence="1">MM415B03059</strain>
    </source>
</reference>
<proteinExistence type="predicted"/>
<gene>
    <name evidence="1" type="ORF">MM415B03059_0006</name>
</gene>
<accession>A0A6M3L0X3</accession>
<dbReference type="EMBL" id="MT142677">
    <property type="protein sequence ID" value="QJA87028.1"/>
    <property type="molecule type" value="Genomic_DNA"/>
</dbReference>